<dbReference type="InterPro" id="IPR036898">
    <property type="entry name" value="RNA_pol_Rpb7-like_N_sf"/>
</dbReference>
<keyword evidence="5" id="KW-0539">Nucleus</keyword>
<evidence type="ECO:0000313" key="9">
    <source>
        <dbReference type="Proteomes" id="UP001182556"/>
    </source>
</evidence>
<keyword evidence="3" id="KW-0240">DNA-directed RNA polymerase</keyword>
<dbReference type="Gene3D" id="3.30.1490.120">
    <property type="entry name" value="RNA polymerase Rpb7-like, N-terminal domain"/>
    <property type="match status" value="1"/>
</dbReference>
<comment type="caution">
    <text evidence="8">The sequence shown here is derived from an EMBL/GenBank/DDBJ whole genome shotgun (WGS) entry which is preliminary data.</text>
</comment>
<dbReference type="Proteomes" id="UP001182556">
    <property type="component" value="Unassembled WGS sequence"/>
</dbReference>
<evidence type="ECO:0000259" key="6">
    <source>
        <dbReference type="Pfam" id="PF03876"/>
    </source>
</evidence>
<name>A0AAD9CVS8_PAPLA</name>
<keyword evidence="9" id="KW-1185">Reference proteome</keyword>
<dbReference type="GO" id="GO:0006384">
    <property type="term" value="P:transcription initiation at RNA polymerase III promoter"/>
    <property type="evidence" value="ECO:0007669"/>
    <property type="project" value="TreeGrafter"/>
</dbReference>
<dbReference type="EMBL" id="JAODAN010000010">
    <property type="protein sequence ID" value="KAK1921654.1"/>
    <property type="molecule type" value="Genomic_DNA"/>
</dbReference>
<feature type="domain" description="RNA polymerase Rpb7-like N-terminal" evidence="6">
    <location>
        <begin position="32"/>
        <end position="73"/>
    </location>
</feature>
<evidence type="ECO:0000313" key="8">
    <source>
        <dbReference type="EMBL" id="KAK1921654.1"/>
    </source>
</evidence>
<evidence type="ECO:0000259" key="7">
    <source>
        <dbReference type="Pfam" id="PF08292"/>
    </source>
</evidence>
<accession>A0AAD9CVS8</accession>
<dbReference type="PANTHER" id="PTHR12709">
    <property type="entry name" value="DNA-DIRECTED RNA POLYMERASE II, III"/>
    <property type="match status" value="1"/>
</dbReference>
<dbReference type="InterPro" id="IPR012340">
    <property type="entry name" value="NA-bd_OB-fold"/>
</dbReference>
<comment type="similarity">
    <text evidence="2">Belongs to the eukaryotic RPB7/RPC8 RNA polymerase subunit family.</text>
</comment>
<reference evidence="8" key="1">
    <citation type="submission" date="2023-02" db="EMBL/GenBank/DDBJ databases">
        <title>Identification and recombinant expression of a fungal hydrolase from Papiliotrema laurentii that hydrolyzes apple cutin and clears colloidal polyester polyurethane.</title>
        <authorList>
            <consortium name="DOE Joint Genome Institute"/>
            <person name="Roman V.A."/>
            <person name="Bojanowski C."/>
            <person name="Crable B.R."/>
            <person name="Wagner D.N."/>
            <person name="Hung C.S."/>
            <person name="Nadeau L.J."/>
            <person name="Schratz L."/>
            <person name="Haridas S."/>
            <person name="Pangilinan J."/>
            <person name="Lipzen A."/>
            <person name="Na H."/>
            <person name="Yan M."/>
            <person name="Ng V."/>
            <person name="Grigoriev I.V."/>
            <person name="Spatafora J.W."/>
            <person name="Barlow D."/>
            <person name="Biffinger J."/>
            <person name="Kelley-Loughnane N."/>
            <person name="Varaljay V.A."/>
            <person name="Crookes-Goodson W.J."/>
        </authorList>
    </citation>
    <scope>NUCLEOTIDE SEQUENCE</scope>
    <source>
        <strain evidence="8">5307AH</strain>
    </source>
</reference>
<evidence type="ECO:0000256" key="2">
    <source>
        <dbReference type="ARBA" id="ARBA00009307"/>
    </source>
</evidence>
<evidence type="ECO:0000256" key="4">
    <source>
        <dbReference type="ARBA" id="ARBA00023163"/>
    </source>
</evidence>
<dbReference type="AlphaFoldDB" id="A0AAD9CVS8"/>
<evidence type="ECO:0000256" key="5">
    <source>
        <dbReference type="ARBA" id="ARBA00023242"/>
    </source>
</evidence>
<dbReference type="Pfam" id="PF08292">
    <property type="entry name" value="RNA_pol_Rbc25"/>
    <property type="match status" value="1"/>
</dbReference>
<dbReference type="InterPro" id="IPR013238">
    <property type="entry name" value="RNA_pol_III_Rbc25"/>
</dbReference>
<dbReference type="Gene3D" id="2.40.50.140">
    <property type="entry name" value="Nucleic acid-binding proteins"/>
    <property type="match status" value="1"/>
</dbReference>
<dbReference type="InterPro" id="IPR045113">
    <property type="entry name" value="Rpb7-like"/>
</dbReference>
<comment type="subcellular location">
    <subcellularLocation>
        <location evidence="1">Nucleus</location>
    </subcellularLocation>
</comment>
<dbReference type="PANTHER" id="PTHR12709:SF1">
    <property type="entry name" value="DNA-DIRECTED RNA POLYMERASE III SUBUNIT RPC8"/>
    <property type="match status" value="1"/>
</dbReference>
<sequence>MFVLVGVKDTVPVEAKAFTNPDVPYGHTIRQETAVTDALNKKYANKLIMDKGLALCVFDILTAEDGRVTWGNGLMFYKVSFRLMLFAPFVGEVIAGRVHSTTRHYVRVSLDFYNDVYITPNLLPPNSAYDPSEEKFFYWADADEGELMTQQQLLNTVKSDRLYIDNGEPIRFRVSDIDWQPKKPRPEIPEWKAELEAEDEMEKVDPIDEAGFRIMGTIAESGLGIVHWWAETPEEPQEMDQEEE</sequence>
<keyword evidence="4" id="KW-0804">Transcription</keyword>
<organism evidence="8 9">
    <name type="scientific">Papiliotrema laurentii</name>
    <name type="common">Cryptococcus laurentii</name>
    <dbReference type="NCBI Taxonomy" id="5418"/>
    <lineage>
        <taxon>Eukaryota</taxon>
        <taxon>Fungi</taxon>
        <taxon>Dikarya</taxon>
        <taxon>Basidiomycota</taxon>
        <taxon>Agaricomycotina</taxon>
        <taxon>Tremellomycetes</taxon>
        <taxon>Tremellales</taxon>
        <taxon>Rhynchogastremaceae</taxon>
        <taxon>Papiliotrema</taxon>
    </lineage>
</organism>
<dbReference type="InterPro" id="IPR005576">
    <property type="entry name" value="Rpb7-like_N"/>
</dbReference>
<feature type="domain" description="RNA polymerase III subunit Rpc25" evidence="7">
    <location>
        <begin position="92"/>
        <end position="229"/>
    </location>
</feature>
<dbReference type="GO" id="GO:0005666">
    <property type="term" value="C:RNA polymerase III complex"/>
    <property type="evidence" value="ECO:0007669"/>
    <property type="project" value="TreeGrafter"/>
</dbReference>
<evidence type="ECO:0000256" key="1">
    <source>
        <dbReference type="ARBA" id="ARBA00004123"/>
    </source>
</evidence>
<dbReference type="SUPFAM" id="SSF50249">
    <property type="entry name" value="Nucleic acid-binding proteins"/>
    <property type="match status" value="1"/>
</dbReference>
<proteinExistence type="inferred from homology"/>
<evidence type="ECO:0000256" key="3">
    <source>
        <dbReference type="ARBA" id="ARBA00022478"/>
    </source>
</evidence>
<dbReference type="SUPFAM" id="SSF88798">
    <property type="entry name" value="N-terminal, heterodimerisation domain of RBP7 (RpoE)"/>
    <property type="match status" value="1"/>
</dbReference>
<gene>
    <name evidence="8" type="ORF">DB88DRAFT_512929</name>
</gene>
<dbReference type="Pfam" id="PF03876">
    <property type="entry name" value="SHS2_Rpb7-N"/>
    <property type="match status" value="1"/>
</dbReference>
<protein>
    <submittedName>
        <fullName evidence="8">RNA polymerase III subunit Rpc25-domain-containing protein</fullName>
    </submittedName>
</protein>